<accession>A0A0F6RD87</accession>
<organism evidence="6 7">
    <name type="scientific">Kangiella geojedonensis</name>
    <dbReference type="NCBI Taxonomy" id="914150"/>
    <lineage>
        <taxon>Bacteria</taxon>
        <taxon>Pseudomonadati</taxon>
        <taxon>Pseudomonadota</taxon>
        <taxon>Gammaproteobacteria</taxon>
        <taxon>Kangiellales</taxon>
        <taxon>Kangiellaceae</taxon>
        <taxon>Kangiella</taxon>
    </lineage>
</organism>
<dbReference type="SMART" id="SM00318">
    <property type="entry name" value="SNc"/>
    <property type="match status" value="1"/>
</dbReference>
<evidence type="ECO:0000259" key="5">
    <source>
        <dbReference type="PROSITE" id="PS50830"/>
    </source>
</evidence>
<dbReference type="GO" id="GO:0016787">
    <property type="term" value="F:hydrolase activity"/>
    <property type="evidence" value="ECO:0007669"/>
    <property type="project" value="UniProtKB-KW"/>
</dbReference>
<name>A0A0F6RD87_9GAMM</name>
<evidence type="ECO:0000313" key="7">
    <source>
        <dbReference type="Proteomes" id="UP000034071"/>
    </source>
</evidence>
<evidence type="ECO:0000256" key="1">
    <source>
        <dbReference type="ARBA" id="ARBA00022722"/>
    </source>
</evidence>
<feature type="chain" id="PRO_5002508957" evidence="4">
    <location>
        <begin position="25"/>
        <end position="163"/>
    </location>
</feature>
<feature type="domain" description="TNase-like" evidence="5">
    <location>
        <begin position="25"/>
        <end position="145"/>
    </location>
</feature>
<dbReference type="PANTHER" id="PTHR12302">
    <property type="entry name" value="EBNA2 BINDING PROTEIN P100"/>
    <property type="match status" value="1"/>
</dbReference>
<dbReference type="PANTHER" id="PTHR12302:SF3">
    <property type="entry name" value="SERINE_THREONINE-PROTEIN KINASE 31"/>
    <property type="match status" value="1"/>
</dbReference>
<dbReference type="KEGG" id="kge:TQ33_2152"/>
<gene>
    <name evidence="6" type="ORF">TQ33_2152</name>
</gene>
<dbReference type="InterPro" id="IPR035437">
    <property type="entry name" value="SNase_OB-fold_sf"/>
</dbReference>
<keyword evidence="7" id="KW-1185">Reference proteome</keyword>
<sequence>MNNSMWRLVLVFCLLIATTSCSQAGEAGYQLVYVQDGDSAVLCCDKGKQFTVRLLDIDAPEKHQPYAEDSKARLERFLKGESLALRGSKRDRYGRRLAVIEVNGESINDKMVESGAAWVWKYSKSKRMRALQQEAKESAIGLWALPEAQRQNPWEWRQSHPRK</sequence>
<dbReference type="HOGENOM" id="CLU_046484_7_3_6"/>
<keyword evidence="2" id="KW-0255">Endonuclease</keyword>
<dbReference type="Gene3D" id="2.40.50.90">
    <property type="match status" value="1"/>
</dbReference>
<dbReference type="STRING" id="914150.TQ33_2152"/>
<keyword evidence="1" id="KW-0540">Nuclease</keyword>
<evidence type="ECO:0000256" key="3">
    <source>
        <dbReference type="ARBA" id="ARBA00022801"/>
    </source>
</evidence>
<dbReference type="InterPro" id="IPR016071">
    <property type="entry name" value="Staphylococal_nuclease_OB-fold"/>
</dbReference>
<dbReference type="GO" id="GO:0004519">
    <property type="term" value="F:endonuclease activity"/>
    <property type="evidence" value="ECO:0007669"/>
    <property type="project" value="UniProtKB-KW"/>
</dbReference>
<dbReference type="EMBL" id="CP010975">
    <property type="protein sequence ID" value="AKE53078.1"/>
    <property type="molecule type" value="Genomic_DNA"/>
</dbReference>
<proteinExistence type="predicted"/>
<feature type="signal peptide" evidence="4">
    <location>
        <begin position="1"/>
        <end position="24"/>
    </location>
</feature>
<keyword evidence="3" id="KW-0378">Hydrolase</keyword>
<dbReference type="PROSITE" id="PS50830">
    <property type="entry name" value="TNASE_3"/>
    <property type="match status" value="1"/>
</dbReference>
<dbReference type="Pfam" id="PF00565">
    <property type="entry name" value="SNase"/>
    <property type="match status" value="1"/>
</dbReference>
<dbReference type="AlphaFoldDB" id="A0A0F6RD87"/>
<reference evidence="6 7" key="1">
    <citation type="submission" date="2015-02" db="EMBL/GenBank/DDBJ databases">
        <title>Complete genome sequence of Kangiella geojedonensis strain YCS-5T.</title>
        <authorList>
            <person name="Kim K.M."/>
        </authorList>
    </citation>
    <scope>NUCLEOTIDE SEQUENCE [LARGE SCALE GENOMIC DNA]</scope>
    <source>
        <strain evidence="6 7">YCS-5</strain>
    </source>
</reference>
<evidence type="ECO:0000256" key="4">
    <source>
        <dbReference type="SAM" id="SignalP"/>
    </source>
</evidence>
<dbReference type="Proteomes" id="UP000034071">
    <property type="component" value="Chromosome"/>
</dbReference>
<evidence type="ECO:0000256" key="2">
    <source>
        <dbReference type="ARBA" id="ARBA00022759"/>
    </source>
</evidence>
<evidence type="ECO:0000313" key="6">
    <source>
        <dbReference type="EMBL" id="AKE53078.1"/>
    </source>
</evidence>
<protein>
    <submittedName>
        <fullName evidence="6">Nuclease</fullName>
    </submittedName>
</protein>
<keyword evidence="4" id="KW-0732">Signal</keyword>
<dbReference type="PROSITE" id="PS51257">
    <property type="entry name" value="PROKAR_LIPOPROTEIN"/>
    <property type="match status" value="1"/>
</dbReference>
<dbReference type="SUPFAM" id="SSF50199">
    <property type="entry name" value="Staphylococcal nuclease"/>
    <property type="match status" value="1"/>
</dbReference>